<dbReference type="NCBIfam" id="TIGR01643">
    <property type="entry name" value="YD_repeat_2x"/>
    <property type="match status" value="1"/>
</dbReference>
<dbReference type="EMBL" id="AKJY01000060">
    <property type="protein sequence ID" value="EJL70148.1"/>
    <property type="molecule type" value="Genomic_DNA"/>
</dbReference>
<dbReference type="InterPro" id="IPR022385">
    <property type="entry name" value="Rhs_assc_core"/>
</dbReference>
<evidence type="ECO:0000256" key="3">
    <source>
        <dbReference type="ARBA" id="ARBA00023026"/>
    </source>
</evidence>
<dbReference type="PANTHER" id="PTHR32305">
    <property type="match status" value="1"/>
</dbReference>
<gene>
    <name evidence="5" type="ORF">PMI13_02878</name>
</gene>
<dbReference type="InterPro" id="IPR050708">
    <property type="entry name" value="T6SS_VgrG/RHS"/>
</dbReference>
<dbReference type="OrthoDB" id="6225685at2"/>
<dbReference type="InterPro" id="IPR031325">
    <property type="entry name" value="RHS_repeat"/>
</dbReference>
<dbReference type="RefSeq" id="WP_007844826.1">
    <property type="nucleotide sequence ID" value="NZ_AKJY01000060.1"/>
</dbReference>
<evidence type="ECO:0000256" key="4">
    <source>
        <dbReference type="SAM" id="SignalP"/>
    </source>
</evidence>
<dbReference type="GO" id="GO:0005576">
    <property type="term" value="C:extracellular region"/>
    <property type="evidence" value="ECO:0007669"/>
    <property type="project" value="UniProtKB-SubCell"/>
</dbReference>
<comment type="subcellular location">
    <subcellularLocation>
        <location evidence="1">Secreted</location>
    </subcellularLocation>
</comment>
<evidence type="ECO:0000313" key="6">
    <source>
        <dbReference type="Proteomes" id="UP000007509"/>
    </source>
</evidence>
<dbReference type="Proteomes" id="UP000007509">
    <property type="component" value="Unassembled WGS sequence"/>
</dbReference>
<accession>J2KAC8</accession>
<reference evidence="5 6" key="1">
    <citation type="journal article" date="2012" name="J. Bacteriol.">
        <title>Twenty-one genome sequences from Pseudomonas species and 19 genome sequences from diverse bacteria isolated from the rhizosphere and endosphere of Populus deltoides.</title>
        <authorList>
            <person name="Brown S.D."/>
            <person name="Utturkar S.M."/>
            <person name="Klingeman D.M."/>
            <person name="Johnson C.M."/>
            <person name="Martin S.L."/>
            <person name="Land M.L."/>
            <person name="Lu T.Y."/>
            <person name="Schadt C.W."/>
            <person name="Doktycz M.J."/>
            <person name="Pelletier D.A."/>
        </authorList>
    </citation>
    <scope>NUCLEOTIDE SEQUENCE [LARGE SCALE GENOMIC DNA]</scope>
    <source>
        <strain evidence="5 6">CF314</strain>
    </source>
</reference>
<dbReference type="GO" id="GO:0005737">
    <property type="term" value="C:cytoplasm"/>
    <property type="evidence" value="ECO:0007669"/>
    <property type="project" value="InterPro"/>
</dbReference>
<dbReference type="Pfam" id="PF03534">
    <property type="entry name" value="SpvB"/>
    <property type="match status" value="1"/>
</dbReference>
<dbReference type="InterPro" id="IPR006530">
    <property type="entry name" value="YD"/>
</dbReference>
<sequence>MKFHNKKKRSFSSFVLLLISLVGFAQTTPVQNFHDTKGNIDVNGAGQLQFTLPIALPPGIKSVAPQVNLVHTNGSSNGIAGYDWNISGITSISRAGKNIEKDGEMRGIQLDYSDFYNFNGQRLILKSGEYGKDGAEYVTEKFSNTKIKSIGTITGQTWKGPEYWEVTYADGTQAWYGGIGSGVSNARTPLEYNIVKWEDPQGNYITYNYTQTTGTNVAVISSIKWGGNETLGKPHFNEIEFNYNVTTTRGLKEQSYLNGISLVQDKLLNTIAVKTNTSQFRKYDIIYKSDDTKYQFVEKIQEYNSENQPANPIEFYRNEEQSDSSYITDSSDLYNFILSGDFRGTHTTDFILNKSPLTGEDGYYLLYGGFSSTQHYLGTENVYNGAIPIIIKDTNNNVSSRQGFVSYSINSTTKDLTLSYYIIDLTKPVNALQLVGTKVIARNQWDESESDFSDPFNTYKKTSNITKLIQYDIEGDGVPEVLIAKKNTITNRICTAPENSLPTEDDCETFTHDEHKYIVVRQQDNSFPFFQFDFDKSENLLFGDFNGDGIDDIGKSVLTTSTTINGESVPANTLQTYNLKKDGQGNLSLSQVFSADYSGLSTHTQIGDFNGDGISDLFVRTNVNNHYIINLNTGKNFVKTAYFNDFNLTDGYTSSQNGSYSTAKLLDINSDGKSDIINFNTSYNIASPTSASSSFTIKVSENQGYSDGKIQFGANPAVTKNFPGPFIFREILGLWKNDLHIYSPTSNPNEGNIYYFSHYSNLQKSSINKIIQGGITTLITYDGGYGASWACQSCYKPIKNEQYPLMELGNINSKLVSQIYESGNQVNRYKQFRYRGLMINLHNKKTIGFRQMASSSWYNDNSWYPDDSEKNIKIWNGIEIDPLQEGAPVKEWLTRATNEDLKIFPTDISVNNTQLLSFKSTNYQTDKLLNGQVVTVIPDADKAKVVRMILPKTSKGKNFLTGAITESTVTYGEYYLPSQTVSKVNTSYAVTTSDYLYDNNPSGAGANYYIGRPKSNIKTVQAYSDSKGSKEEFTYENNLVKTIKNWNRDNTAYTLDTFTYDSFGNITKKVSGNSIDSGTITSGYEYDPKGRFVVKQTDNLGLQTGINYNDWGQITTKTDPFNNTTTNTYDGWGKLLTSTTNLGGTISYQYERDIKSNSIVTQSAPDGNVSKKYTNIWGQDYKTSTKAFGQGQFVSQETLFDFLGRKVKESEPYFEGQNASQWNIFAYDDTVYPAKVTATAFTGKQTTTSVSGLTTTVKEVNGYGRTTSKTADALGNIISTTDEGGTIKFSYNAAGEQTEAKYAENIVTTKYDSWGRKSEFNDPSNGVYKYEYDGFGRAKKTISPKGRKEYIYNNLGQLINQVELSSDGVSTIKNITFSYDGFGRITLKSGTSNGKSYSRGFGYDTFGRIISSIENSNGRIYIQNGILYDDRSRVTSYTKSLTSSGTVTEVTIMHKYNNWNGELYQLTDKKTGLILWELQGANAKGQVLKSKLGTSTINNTYDSNGFLTNINHSSAVKPNILQLSYSFDAIKNELKSRTTGGDFNIIESFDYDTNNRLINWTDPVTGVKPSGNRNTYDVKGRITQNDQVGTIKFGNSSKIYQPTGMTLNAAGTQNYNNDLIQVITYNENNDPVFVDGLKGDVNFEYGITSMRQRVSYGGNFEPGKIGKFTKLYSEDGSFEVIIDNNAKLEKHILYIGGTPYESNILYLKNYKDTSGSYKFLHKDYIGSILAVSDETGKKLEQRHFDAWGNLTHLQIGNGSIITGKSAVEEAIAKNGLITDRGYTSHEHFFEVGVIHMNGRLYDPLLRRFLNADENIQDPTNTQNYNKYGYVMNNPMMYNDPSGEFWGWFIGAIVGSYLSGVQANHGNWNPVKWDWKSTWGAVVGGAFAGAALGQGISNISVTGTKMIQNSVVGAVGSIFNGLANGQNIFKSALTGFTGINYSFNLSGNSITSTNMTGYSISEMLVNNDNTLNGATEVEFSMDTVMKVDQDRYKGQLIRGSYHKVDETSDLSPYLRKSGYSYGSKNNLIINGNGQEVWGVTEKVTHNGMVVKQRIYLPKGTFVSLEQLDLTMGHEIFHTILNNARIFDVEKITATNQRVKLHEYYTSRWEQQYIMFRKWERLNLNMGSFNTEIQTYDDLEPLMNKIKPIYNNYLKSTLK</sequence>
<proteinExistence type="predicted"/>
<keyword evidence="4" id="KW-0732">Signal</keyword>
<protein>
    <submittedName>
        <fullName evidence="5">RHS repeat-associated core domain protein containing protein</fullName>
    </submittedName>
</protein>
<dbReference type="InterPro" id="IPR003284">
    <property type="entry name" value="Sal_SpvB"/>
</dbReference>
<name>J2KAC8_9FLAO</name>
<comment type="caution">
    <text evidence="5">The sequence shown here is derived from an EMBL/GenBank/DDBJ whole genome shotgun (WGS) entry which is preliminary data.</text>
</comment>
<keyword evidence="3" id="KW-0843">Virulence</keyword>
<dbReference type="SUPFAM" id="SSF69318">
    <property type="entry name" value="Integrin alpha N-terminal domain"/>
    <property type="match status" value="1"/>
</dbReference>
<evidence type="ECO:0000256" key="1">
    <source>
        <dbReference type="ARBA" id="ARBA00004613"/>
    </source>
</evidence>
<organism evidence="5 6">
    <name type="scientific">Chryseobacterium populi</name>
    <dbReference type="NCBI Taxonomy" id="1144316"/>
    <lineage>
        <taxon>Bacteria</taxon>
        <taxon>Pseudomonadati</taxon>
        <taxon>Bacteroidota</taxon>
        <taxon>Flavobacteriia</taxon>
        <taxon>Flavobacteriales</taxon>
        <taxon>Weeksellaceae</taxon>
        <taxon>Chryseobacterium group</taxon>
        <taxon>Chryseobacterium</taxon>
    </lineage>
</organism>
<evidence type="ECO:0000256" key="2">
    <source>
        <dbReference type="ARBA" id="ARBA00022525"/>
    </source>
</evidence>
<feature type="chain" id="PRO_5003750070" evidence="4">
    <location>
        <begin position="26"/>
        <end position="2157"/>
    </location>
</feature>
<dbReference type="NCBIfam" id="TIGR03696">
    <property type="entry name" value="Rhs_assc_core"/>
    <property type="match status" value="1"/>
</dbReference>
<keyword evidence="6" id="KW-1185">Reference proteome</keyword>
<dbReference type="InterPro" id="IPR028994">
    <property type="entry name" value="Integrin_alpha_N"/>
</dbReference>
<evidence type="ECO:0000313" key="5">
    <source>
        <dbReference type="EMBL" id="EJL70148.1"/>
    </source>
</evidence>
<dbReference type="Pfam" id="PF05593">
    <property type="entry name" value="RHS_repeat"/>
    <property type="match status" value="1"/>
</dbReference>
<keyword evidence="2" id="KW-0964">Secreted</keyword>
<dbReference type="PANTHER" id="PTHR32305:SF15">
    <property type="entry name" value="PROTEIN RHSA-RELATED"/>
    <property type="match status" value="1"/>
</dbReference>
<dbReference type="Gene3D" id="2.180.10.10">
    <property type="entry name" value="RHS repeat-associated core"/>
    <property type="match status" value="1"/>
</dbReference>
<feature type="signal peptide" evidence="4">
    <location>
        <begin position="1"/>
        <end position="25"/>
    </location>
</feature>
<dbReference type="PATRIC" id="fig|1144316.3.peg.2895"/>